<feature type="compositionally biased region" description="Low complexity" evidence="3">
    <location>
        <begin position="567"/>
        <end position="576"/>
    </location>
</feature>
<proteinExistence type="predicted"/>
<dbReference type="GO" id="GO:0000785">
    <property type="term" value="C:chromatin"/>
    <property type="evidence" value="ECO:0007669"/>
    <property type="project" value="TreeGrafter"/>
</dbReference>
<dbReference type="AlphaFoldDB" id="A0AAV2R0C1"/>
<accession>A0AAV2R0C1</accession>
<dbReference type="GO" id="GO:0006338">
    <property type="term" value="P:chromatin remodeling"/>
    <property type="evidence" value="ECO:0007669"/>
    <property type="project" value="TreeGrafter"/>
</dbReference>
<feature type="non-terminal residue" evidence="5">
    <location>
        <position position="576"/>
    </location>
</feature>
<evidence type="ECO:0000256" key="2">
    <source>
        <dbReference type="ARBA" id="ARBA00023242"/>
    </source>
</evidence>
<dbReference type="SUPFAM" id="SSF51197">
    <property type="entry name" value="Clavaminate synthase-like"/>
    <property type="match status" value="1"/>
</dbReference>
<evidence type="ECO:0000256" key="3">
    <source>
        <dbReference type="SAM" id="MobiDB-lite"/>
    </source>
</evidence>
<dbReference type="PANTHER" id="PTHR10694:SF113">
    <property type="entry name" value="PROTEIN JUMONJI"/>
    <property type="match status" value="1"/>
</dbReference>
<dbReference type="EMBL" id="CAXKWB010014276">
    <property type="protein sequence ID" value="CAL4110101.1"/>
    <property type="molecule type" value="Genomic_DNA"/>
</dbReference>
<sequence length="576" mass="65911">MTVKIAFIAKKWKYTHKHILWWWWGDTGLPHRHFPRLCSDSTKPDASLLVILLTGPRLIDISAWHGLHFSNPALTHRKLKGESVDACRVCYGSSPGLTKFMFSGPCKYMIIVFKLNLKHRTKVIKENKIQNGRIDDLASNIESLVSLDSHEKKLRGPSDYVLKESSFLRPLFQKIQASLCTKFLPKILPSKYRMNDVQYILTRICHHYSFNTCSDSPKKDGFYFPSYFNTNISTSYWTNKFNCQFSRHNPMSLLSSVLDVVGVTAPTLHVGMLFSTVCWYRDPHSLPWIEYLHTGASKIWYGVAASQEEKLHVTLKKLVPDFIKDSAIWLPSDTAMVPPNALVEEGIRVCRVVQEPGQFVVVFPGAFTSSVCTGYLISESAFFARPQYFDRATESFETLHKCCEPSMFSLERLVLSVATDPRAGLDALLRARDLVIEVITKEKRMRATLEEIGLTANERLSTPDSHRKKKSRFIEDEEENMCEICRKNLYVSLVTNSSEEAVYCLEHAIDFLSKNPSQLEFCKLMYTYSLCELDSSLKQCDDKIHQKTTKKSSPNPKKIKPRQYFDSFSSTSSSNM</sequence>
<dbReference type="InterPro" id="IPR003347">
    <property type="entry name" value="JmjC_dom"/>
</dbReference>
<evidence type="ECO:0000313" key="6">
    <source>
        <dbReference type="Proteomes" id="UP001497623"/>
    </source>
</evidence>
<dbReference type="GO" id="GO:0010468">
    <property type="term" value="P:regulation of gene expression"/>
    <property type="evidence" value="ECO:0007669"/>
    <property type="project" value="TreeGrafter"/>
</dbReference>
<dbReference type="SMART" id="SM00558">
    <property type="entry name" value="JmjC"/>
    <property type="match status" value="1"/>
</dbReference>
<name>A0AAV2R0C1_MEGNR</name>
<feature type="region of interest" description="Disordered" evidence="3">
    <location>
        <begin position="546"/>
        <end position="576"/>
    </location>
</feature>
<dbReference type="Pfam" id="PF02928">
    <property type="entry name" value="zf-C5HC2"/>
    <property type="match status" value="1"/>
</dbReference>
<dbReference type="InterPro" id="IPR004198">
    <property type="entry name" value="Znf_C5HC2"/>
</dbReference>
<evidence type="ECO:0000259" key="4">
    <source>
        <dbReference type="PROSITE" id="PS51184"/>
    </source>
</evidence>
<comment type="caution">
    <text evidence="5">The sequence shown here is derived from an EMBL/GenBank/DDBJ whole genome shotgun (WGS) entry which is preliminary data.</text>
</comment>
<reference evidence="5 6" key="1">
    <citation type="submission" date="2024-05" db="EMBL/GenBank/DDBJ databases">
        <authorList>
            <person name="Wallberg A."/>
        </authorList>
    </citation>
    <scope>NUCLEOTIDE SEQUENCE [LARGE SCALE GENOMIC DNA]</scope>
</reference>
<evidence type="ECO:0000256" key="1">
    <source>
        <dbReference type="ARBA" id="ARBA00004123"/>
    </source>
</evidence>
<gene>
    <name evidence="5" type="ORF">MNOR_LOCUS19311</name>
</gene>
<keyword evidence="6" id="KW-1185">Reference proteome</keyword>
<dbReference type="Pfam" id="PF02373">
    <property type="entry name" value="JmjC"/>
    <property type="match status" value="1"/>
</dbReference>
<comment type="subcellular location">
    <subcellularLocation>
        <location evidence="1">Nucleus</location>
    </subcellularLocation>
</comment>
<evidence type="ECO:0000313" key="5">
    <source>
        <dbReference type="EMBL" id="CAL4110101.1"/>
    </source>
</evidence>
<feature type="domain" description="JmjC" evidence="4">
    <location>
        <begin position="237"/>
        <end position="400"/>
    </location>
</feature>
<dbReference type="Proteomes" id="UP001497623">
    <property type="component" value="Unassembled WGS sequence"/>
</dbReference>
<dbReference type="PROSITE" id="PS51184">
    <property type="entry name" value="JMJC"/>
    <property type="match status" value="1"/>
</dbReference>
<organism evidence="5 6">
    <name type="scientific">Meganyctiphanes norvegica</name>
    <name type="common">Northern krill</name>
    <name type="synonym">Thysanopoda norvegica</name>
    <dbReference type="NCBI Taxonomy" id="48144"/>
    <lineage>
        <taxon>Eukaryota</taxon>
        <taxon>Metazoa</taxon>
        <taxon>Ecdysozoa</taxon>
        <taxon>Arthropoda</taxon>
        <taxon>Crustacea</taxon>
        <taxon>Multicrustacea</taxon>
        <taxon>Malacostraca</taxon>
        <taxon>Eumalacostraca</taxon>
        <taxon>Eucarida</taxon>
        <taxon>Euphausiacea</taxon>
        <taxon>Euphausiidae</taxon>
        <taxon>Meganyctiphanes</taxon>
    </lineage>
</organism>
<protein>
    <recommendedName>
        <fullName evidence="4">JmjC domain-containing protein</fullName>
    </recommendedName>
</protein>
<dbReference type="GO" id="GO:0005634">
    <property type="term" value="C:nucleus"/>
    <property type="evidence" value="ECO:0007669"/>
    <property type="project" value="UniProtKB-SubCell"/>
</dbReference>
<keyword evidence="2" id="KW-0539">Nucleus</keyword>
<dbReference type="PANTHER" id="PTHR10694">
    <property type="entry name" value="LYSINE-SPECIFIC DEMETHYLASE"/>
    <property type="match status" value="1"/>
</dbReference>
<dbReference type="Gene3D" id="2.60.120.650">
    <property type="entry name" value="Cupin"/>
    <property type="match status" value="1"/>
</dbReference>